<name>A0A0C3C7P5_PILCF</name>
<dbReference type="HOGENOM" id="CLU_047728_0_0_1"/>
<dbReference type="EMBL" id="KN832984">
    <property type="protein sequence ID" value="KIM85697.1"/>
    <property type="molecule type" value="Genomic_DNA"/>
</dbReference>
<accession>A0A0C3C7P5</accession>
<evidence type="ECO:0000313" key="1">
    <source>
        <dbReference type="EMBL" id="KIM85697.1"/>
    </source>
</evidence>
<dbReference type="SUPFAM" id="SSF81301">
    <property type="entry name" value="Nucleotidyltransferase"/>
    <property type="match status" value="1"/>
</dbReference>
<reference evidence="1 2" key="1">
    <citation type="submission" date="2014-04" db="EMBL/GenBank/DDBJ databases">
        <authorList>
            <consortium name="DOE Joint Genome Institute"/>
            <person name="Kuo A."/>
            <person name="Tarkka M."/>
            <person name="Buscot F."/>
            <person name="Kohler A."/>
            <person name="Nagy L.G."/>
            <person name="Floudas D."/>
            <person name="Copeland A."/>
            <person name="Barry K.W."/>
            <person name="Cichocki N."/>
            <person name="Veneault-Fourrey C."/>
            <person name="LaButti K."/>
            <person name="Lindquist E.A."/>
            <person name="Lipzen A."/>
            <person name="Lundell T."/>
            <person name="Morin E."/>
            <person name="Murat C."/>
            <person name="Sun H."/>
            <person name="Tunlid A."/>
            <person name="Henrissat B."/>
            <person name="Grigoriev I.V."/>
            <person name="Hibbett D.S."/>
            <person name="Martin F."/>
            <person name="Nordberg H.P."/>
            <person name="Cantor M.N."/>
            <person name="Hua S.X."/>
        </authorList>
    </citation>
    <scope>NUCLEOTIDE SEQUENCE [LARGE SCALE GENOMIC DNA]</scope>
    <source>
        <strain evidence="1 2">F 1598</strain>
    </source>
</reference>
<organism evidence="1 2">
    <name type="scientific">Piloderma croceum (strain F 1598)</name>
    <dbReference type="NCBI Taxonomy" id="765440"/>
    <lineage>
        <taxon>Eukaryota</taxon>
        <taxon>Fungi</taxon>
        <taxon>Dikarya</taxon>
        <taxon>Basidiomycota</taxon>
        <taxon>Agaricomycotina</taxon>
        <taxon>Agaricomycetes</taxon>
        <taxon>Agaricomycetidae</taxon>
        <taxon>Atheliales</taxon>
        <taxon>Atheliaceae</taxon>
        <taxon>Piloderma</taxon>
    </lineage>
</organism>
<reference evidence="2" key="2">
    <citation type="submission" date="2015-01" db="EMBL/GenBank/DDBJ databases">
        <title>Evolutionary Origins and Diversification of the Mycorrhizal Mutualists.</title>
        <authorList>
            <consortium name="DOE Joint Genome Institute"/>
            <consortium name="Mycorrhizal Genomics Consortium"/>
            <person name="Kohler A."/>
            <person name="Kuo A."/>
            <person name="Nagy L.G."/>
            <person name="Floudas D."/>
            <person name="Copeland A."/>
            <person name="Barry K.W."/>
            <person name="Cichocki N."/>
            <person name="Veneault-Fourrey C."/>
            <person name="LaButti K."/>
            <person name="Lindquist E.A."/>
            <person name="Lipzen A."/>
            <person name="Lundell T."/>
            <person name="Morin E."/>
            <person name="Murat C."/>
            <person name="Riley R."/>
            <person name="Ohm R."/>
            <person name="Sun H."/>
            <person name="Tunlid A."/>
            <person name="Henrissat B."/>
            <person name="Grigoriev I.V."/>
            <person name="Hibbett D.S."/>
            <person name="Martin F."/>
        </authorList>
    </citation>
    <scope>NUCLEOTIDE SEQUENCE [LARGE SCALE GENOMIC DNA]</scope>
    <source>
        <strain evidence="2">F 1598</strain>
    </source>
</reference>
<protein>
    <submittedName>
        <fullName evidence="1">Uncharacterized protein</fullName>
    </submittedName>
</protein>
<dbReference type="AlphaFoldDB" id="A0A0C3C7P5"/>
<sequence length="234" mass="26230">MDLLLARYGTLTKADIETVARETVASLNSCGFLSCLVGGAACMTYGITRIPKDIDIVVLNSGLTTEEIKNRLVSTNPSFFLVPSRNPRNTYKVLWYNLRGASSYLRAEHACKVDVLIPGIMNIPSVRQQDVVHTSMQGSSVPIMPFIAVLLLKLQGWADHRVSYRTDLRDKQHVDVADIYQLLRAAVQNNEMHVRNESWLPRSFVAVGKMRVADFIRTHADSAIYWRQIGLANP</sequence>
<gene>
    <name evidence="1" type="ORF">PILCRDRAFT_816900</name>
</gene>
<dbReference type="Gene3D" id="3.30.460.40">
    <property type="match status" value="1"/>
</dbReference>
<keyword evidence="2" id="KW-1185">Reference proteome</keyword>
<dbReference type="Proteomes" id="UP000054166">
    <property type="component" value="Unassembled WGS sequence"/>
</dbReference>
<dbReference type="InterPro" id="IPR043519">
    <property type="entry name" value="NT_sf"/>
</dbReference>
<proteinExistence type="predicted"/>
<dbReference type="OrthoDB" id="3133286at2759"/>
<dbReference type="InParanoid" id="A0A0C3C7P5"/>
<evidence type="ECO:0000313" key="2">
    <source>
        <dbReference type="Proteomes" id="UP000054166"/>
    </source>
</evidence>
<dbReference type="PROSITE" id="PS51257">
    <property type="entry name" value="PROKAR_LIPOPROTEIN"/>
    <property type="match status" value="1"/>
</dbReference>